<keyword evidence="1" id="KW-1133">Transmembrane helix</keyword>
<dbReference type="AlphaFoldDB" id="A0A5K8A9N2"/>
<name>A0A5K8A9N2_9BACT</name>
<protein>
    <submittedName>
        <fullName evidence="2">Uncharacterized protein</fullName>
    </submittedName>
</protein>
<feature type="transmembrane region" description="Helical" evidence="1">
    <location>
        <begin position="9"/>
        <end position="28"/>
    </location>
</feature>
<dbReference type="Proteomes" id="UP000422108">
    <property type="component" value="Chromosome"/>
</dbReference>
<gene>
    <name evidence="2" type="ORF">DSCOOX_23480</name>
</gene>
<evidence type="ECO:0000313" key="3">
    <source>
        <dbReference type="Proteomes" id="UP000422108"/>
    </source>
</evidence>
<keyword evidence="3" id="KW-1185">Reference proteome</keyword>
<proteinExistence type="predicted"/>
<accession>A0A5K8A9N2</accession>
<sequence length="238" mass="27420">MDKKRQKKTVVAILVVIVLGAAGLYPYLRRQRVTFHEEFDAVSGWETKCTRTDINGEACIPFLANGFQGSKTRSENRMLYLHTGTIEHVGGGEWTMPLDTQIDPDTVLEWKWAAHDTGDYRFWIRIRFGNNRTVYYKAADAGQPGAYEKGRYVSYKGETYRDAEGRLRFFPSVTLLVQSPENKWTVRRRSLSADYRQSYGDIPDDLRIKEITIGMMDDSSEKMNESGLEYIKLVSSRF</sequence>
<organism evidence="2 3">
    <name type="scientific">Desulfosarcina ovata subsp. ovata</name>
    <dbReference type="NCBI Taxonomy" id="2752305"/>
    <lineage>
        <taxon>Bacteria</taxon>
        <taxon>Pseudomonadati</taxon>
        <taxon>Thermodesulfobacteriota</taxon>
        <taxon>Desulfobacteria</taxon>
        <taxon>Desulfobacterales</taxon>
        <taxon>Desulfosarcinaceae</taxon>
        <taxon>Desulfosarcina</taxon>
    </lineage>
</organism>
<keyword evidence="1" id="KW-0812">Transmembrane</keyword>
<keyword evidence="1" id="KW-0472">Membrane</keyword>
<evidence type="ECO:0000256" key="1">
    <source>
        <dbReference type="SAM" id="Phobius"/>
    </source>
</evidence>
<evidence type="ECO:0000313" key="2">
    <source>
        <dbReference type="EMBL" id="BBO89168.1"/>
    </source>
</evidence>
<dbReference type="EMBL" id="AP021879">
    <property type="protein sequence ID" value="BBO89168.1"/>
    <property type="molecule type" value="Genomic_DNA"/>
</dbReference>
<reference evidence="2 3" key="1">
    <citation type="submission" date="2019-11" db="EMBL/GenBank/DDBJ databases">
        <title>Comparative genomics of hydrocarbon-degrading Desulfosarcina strains.</title>
        <authorList>
            <person name="Watanabe M."/>
            <person name="Kojima H."/>
            <person name="Fukui M."/>
        </authorList>
    </citation>
    <scope>NUCLEOTIDE SEQUENCE [LARGE SCALE GENOMIC DNA]</scope>
    <source>
        <strain evidence="3">oXyS1</strain>
    </source>
</reference>